<evidence type="ECO:0000256" key="1">
    <source>
        <dbReference type="ARBA" id="ARBA00009437"/>
    </source>
</evidence>
<dbReference type="InterPro" id="IPR036388">
    <property type="entry name" value="WH-like_DNA-bd_sf"/>
</dbReference>
<sequence length="296" mass="33390">MDLNLLKLLPVLADEKSVTKAAERLFMSQSAFSHALNRVREQLDDPLFIRTSQGMEPTPRARQLIPVIRESLGRLERGMSGSRLFDPATSARTFYLGAVDYFEFLGLPRLVSRFKREAPNIRLSVDILAEKIQHEGVESGQLDVFVGIDSLQYVPHYFNKRVWLQDRFVAITARHRKDLPAQLTLKQFLAEPQIHLPAVSSGADLIERWLSAMHLSRTLATVVQSYAVGGRVVAASGYLMCVPYLIAQELVEMLPLRILELPDGAPDMTLSILSHSLYDHQSDIRWLIEQISQSVA</sequence>
<accession>A0ABV8CR80</accession>
<dbReference type="Gene3D" id="3.40.190.10">
    <property type="entry name" value="Periplasmic binding protein-like II"/>
    <property type="match status" value="2"/>
</dbReference>
<gene>
    <name evidence="6" type="ORF">ACFOSS_14795</name>
</gene>
<organism evidence="6 7">
    <name type="scientific">Pseudaeromonas sharmana</name>
    <dbReference type="NCBI Taxonomy" id="328412"/>
    <lineage>
        <taxon>Bacteria</taxon>
        <taxon>Pseudomonadati</taxon>
        <taxon>Pseudomonadota</taxon>
        <taxon>Gammaproteobacteria</taxon>
        <taxon>Aeromonadales</taxon>
        <taxon>Aeromonadaceae</taxon>
        <taxon>Pseudaeromonas</taxon>
    </lineage>
</organism>
<dbReference type="EMBL" id="JBHSAF010000015">
    <property type="protein sequence ID" value="MFC3914715.1"/>
    <property type="molecule type" value="Genomic_DNA"/>
</dbReference>
<evidence type="ECO:0000256" key="2">
    <source>
        <dbReference type="ARBA" id="ARBA00023015"/>
    </source>
</evidence>
<reference evidence="7" key="1">
    <citation type="journal article" date="2019" name="Int. J. Syst. Evol. Microbiol.">
        <title>The Global Catalogue of Microorganisms (GCM) 10K type strain sequencing project: providing services to taxonomists for standard genome sequencing and annotation.</title>
        <authorList>
            <consortium name="The Broad Institute Genomics Platform"/>
            <consortium name="The Broad Institute Genome Sequencing Center for Infectious Disease"/>
            <person name="Wu L."/>
            <person name="Ma J."/>
        </authorList>
    </citation>
    <scope>NUCLEOTIDE SEQUENCE [LARGE SCALE GENOMIC DNA]</scope>
    <source>
        <strain evidence="7">CCUG 54939</strain>
    </source>
</reference>
<evidence type="ECO:0000259" key="5">
    <source>
        <dbReference type="PROSITE" id="PS50931"/>
    </source>
</evidence>
<keyword evidence="7" id="KW-1185">Reference proteome</keyword>
<comment type="similarity">
    <text evidence="1">Belongs to the LysR transcriptional regulatory family.</text>
</comment>
<proteinExistence type="inferred from homology"/>
<dbReference type="InterPro" id="IPR005119">
    <property type="entry name" value="LysR_subst-bd"/>
</dbReference>
<feature type="domain" description="HTH lysR-type" evidence="5">
    <location>
        <begin position="1"/>
        <end position="58"/>
    </location>
</feature>
<comment type="caution">
    <text evidence="6">The sequence shown here is derived from an EMBL/GenBank/DDBJ whole genome shotgun (WGS) entry which is preliminary data.</text>
</comment>
<dbReference type="Proteomes" id="UP001595692">
    <property type="component" value="Unassembled WGS sequence"/>
</dbReference>
<evidence type="ECO:0000256" key="4">
    <source>
        <dbReference type="ARBA" id="ARBA00023163"/>
    </source>
</evidence>
<dbReference type="PROSITE" id="PS50931">
    <property type="entry name" value="HTH_LYSR"/>
    <property type="match status" value="1"/>
</dbReference>
<dbReference type="RefSeq" id="WP_377153996.1">
    <property type="nucleotide sequence ID" value="NZ_JBHSAF010000015.1"/>
</dbReference>
<dbReference type="InterPro" id="IPR050389">
    <property type="entry name" value="LysR-type_TF"/>
</dbReference>
<keyword evidence="3" id="KW-0238">DNA-binding</keyword>
<dbReference type="InterPro" id="IPR037402">
    <property type="entry name" value="YidZ_PBP2"/>
</dbReference>
<evidence type="ECO:0000313" key="7">
    <source>
        <dbReference type="Proteomes" id="UP001595692"/>
    </source>
</evidence>
<keyword evidence="2" id="KW-0805">Transcription regulation</keyword>
<dbReference type="PANTHER" id="PTHR30118:SF15">
    <property type="entry name" value="TRANSCRIPTIONAL REGULATORY PROTEIN"/>
    <property type="match status" value="1"/>
</dbReference>
<keyword evidence="4" id="KW-0804">Transcription</keyword>
<dbReference type="Pfam" id="PF00126">
    <property type="entry name" value="HTH_1"/>
    <property type="match status" value="1"/>
</dbReference>
<dbReference type="InterPro" id="IPR036390">
    <property type="entry name" value="WH_DNA-bd_sf"/>
</dbReference>
<protein>
    <submittedName>
        <fullName evidence="6">LysR family transcriptional regulator</fullName>
    </submittedName>
</protein>
<dbReference type="InterPro" id="IPR000847">
    <property type="entry name" value="LysR_HTH_N"/>
</dbReference>
<evidence type="ECO:0000313" key="6">
    <source>
        <dbReference type="EMBL" id="MFC3914715.1"/>
    </source>
</evidence>
<dbReference type="SUPFAM" id="SSF53850">
    <property type="entry name" value="Periplasmic binding protein-like II"/>
    <property type="match status" value="1"/>
</dbReference>
<dbReference type="Gene3D" id="1.10.10.10">
    <property type="entry name" value="Winged helix-like DNA-binding domain superfamily/Winged helix DNA-binding domain"/>
    <property type="match status" value="1"/>
</dbReference>
<name>A0ABV8CR80_9GAMM</name>
<evidence type="ECO:0000256" key="3">
    <source>
        <dbReference type="ARBA" id="ARBA00023125"/>
    </source>
</evidence>
<dbReference type="Pfam" id="PF03466">
    <property type="entry name" value="LysR_substrate"/>
    <property type="match status" value="1"/>
</dbReference>
<dbReference type="PANTHER" id="PTHR30118">
    <property type="entry name" value="HTH-TYPE TRANSCRIPTIONAL REGULATOR LEUO-RELATED"/>
    <property type="match status" value="1"/>
</dbReference>
<dbReference type="PRINTS" id="PR00039">
    <property type="entry name" value="HTHLYSR"/>
</dbReference>
<dbReference type="SUPFAM" id="SSF46785">
    <property type="entry name" value="Winged helix' DNA-binding domain"/>
    <property type="match status" value="1"/>
</dbReference>
<dbReference type="CDD" id="cd08417">
    <property type="entry name" value="PBP2_Nitroaromatics_like"/>
    <property type="match status" value="1"/>
</dbReference>